<feature type="transmembrane region" description="Helical" evidence="1">
    <location>
        <begin position="145"/>
        <end position="163"/>
    </location>
</feature>
<gene>
    <name evidence="3" type="ORF">BJF95_21745</name>
</gene>
<dbReference type="EMBL" id="MKIM01000028">
    <property type="protein sequence ID" value="OLP43497.1"/>
    <property type="molecule type" value="Genomic_DNA"/>
</dbReference>
<dbReference type="Proteomes" id="UP000186894">
    <property type="component" value="Unassembled WGS sequence"/>
</dbReference>
<proteinExistence type="predicted"/>
<feature type="transmembrane region" description="Helical" evidence="1">
    <location>
        <begin position="75"/>
        <end position="97"/>
    </location>
</feature>
<evidence type="ECO:0000313" key="4">
    <source>
        <dbReference type="Proteomes" id="UP000186894"/>
    </source>
</evidence>
<dbReference type="InterPro" id="IPR036938">
    <property type="entry name" value="PAP2/HPO_sf"/>
</dbReference>
<comment type="caution">
    <text evidence="3">The sequence shown here is derived from an EMBL/GenBank/DDBJ whole genome shotgun (WGS) entry which is preliminary data.</text>
</comment>
<dbReference type="CDD" id="cd03392">
    <property type="entry name" value="PAP2_like_2"/>
    <property type="match status" value="1"/>
</dbReference>
<feature type="transmembrane region" description="Helical" evidence="1">
    <location>
        <begin position="175"/>
        <end position="196"/>
    </location>
</feature>
<dbReference type="InterPro" id="IPR000326">
    <property type="entry name" value="PAP2/HPO"/>
</dbReference>
<keyword evidence="1" id="KW-0472">Membrane</keyword>
<organism evidence="3 4">
    <name type="scientific">Rhizobium oryziradicis</name>
    <dbReference type="NCBI Taxonomy" id="1867956"/>
    <lineage>
        <taxon>Bacteria</taxon>
        <taxon>Pseudomonadati</taxon>
        <taxon>Pseudomonadota</taxon>
        <taxon>Alphaproteobacteria</taxon>
        <taxon>Hyphomicrobiales</taxon>
        <taxon>Rhizobiaceae</taxon>
        <taxon>Rhizobium/Agrobacterium group</taxon>
        <taxon>Rhizobium</taxon>
    </lineage>
</organism>
<reference evidence="3 4" key="1">
    <citation type="submission" date="2016-09" db="EMBL/GenBank/DDBJ databases">
        <title>Rhizobium oryziradicis sp. nov., isolated from the root of rice.</title>
        <authorList>
            <person name="Zhao J."/>
            <person name="Zhang X."/>
        </authorList>
    </citation>
    <scope>NUCLEOTIDE SEQUENCE [LARGE SCALE GENOMIC DNA]</scope>
    <source>
        <strain evidence="3 4">N19</strain>
    </source>
</reference>
<name>A0A1Q8ZP26_9HYPH</name>
<feature type="transmembrane region" description="Helical" evidence="1">
    <location>
        <begin position="202"/>
        <end position="224"/>
    </location>
</feature>
<dbReference type="RefSeq" id="WP_075640816.1">
    <property type="nucleotide sequence ID" value="NZ_MKIM01000028.1"/>
</dbReference>
<protein>
    <submittedName>
        <fullName evidence="3">Phosphoesterase</fullName>
    </submittedName>
</protein>
<dbReference type="PANTHER" id="PTHR14969">
    <property type="entry name" value="SPHINGOSINE-1-PHOSPHATE PHOSPHOHYDROLASE"/>
    <property type="match status" value="1"/>
</dbReference>
<dbReference type="AlphaFoldDB" id="A0A1Q8ZP26"/>
<keyword evidence="1" id="KW-0812">Transmembrane</keyword>
<accession>A0A1Q8ZP26</accession>
<evidence type="ECO:0000259" key="2">
    <source>
        <dbReference type="SMART" id="SM00014"/>
    </source>
</evidence>
<evidence type="ECO:0000313" key="3">
    <source>
        <dbReference type="EMBL" id="OLP43497.1"/>
    </source>
</evidence>
<dbReference type="STRING" id="1867956.BJF95_21745"/>
<evidence type="ECO:0000256" key="1">
    <source>
        <dbReference type="SAM" id="Phobius"/>
    </source>
</evidence>
<sequence>MKFLPAIVRDRIEPRLLASLTVLVGLVLLFITIADEVFEQDTHAFDKAVLLALRVTGDPSQMIGPPWLALAFRDITSLGGFTVITMLTSLSVLYLLVAGKTRNALVLALAISLGAIAEGSLKLLFSRARPDVVPHLVEVQTMSFPSGHAMMSAITYLTLGAMLARAQPNRRLRIFIVSVGVFLTVAIGLSRVFLGVHWPTDILAGWTIGGAWALATWMIADALAGRKRDQHQPIN</sequence>
<feature type="transmembrane region" description="Helical" evidence="1">
    <location>
        <begin position="104"/>
        <end position="125"/>
    </location>
</feature>
<feature type="domain" description="Phosphatidic acid phosphatase type 2/haloperoxidase" evidence="2">
    <location>
        <begin position="103"/>
        <end position="217"/>
    </location>
</feature>
<dbReference type="Pfam" id="PF01569">
    <property type="entry name" value="PAP2"/>
    <property type="match status" value="1"/>
</dbReference>
<keyword evidence="1" id="KW-1133">Transmembrane helix</keyword>
<dbReference type="SMART" id="SM00014">
    <property type="entry name" value="acidPPc"/>
    <property type="match status" value="1"/>
</dbReference>
<dbReference type="PANTHER" id="PTHR14969:SF13">
    <property type="entry name" value="AT30094P"/>
    <property type="match status" value="1"/>
</dbReference>
<dbReference type="SUPFAM" id="SSF48317">
    <property type="entry name" value="Acid phosphatase/Vanadium-dependent haloperoxidase"/>
    <property type="match status" value="1"/>
</dbReference>
<keyword evidence="4" id="KW-1185">Reference proteome</keyword>
<dbReference type="Gene3D" id="1.20.144.10">
    <property type="entry name" value="Phosphatidic acid phosphatase type 2/haloperoxidase"/>
    <property type="match status" value="1"/>
</dbReference>